<keyword evidence="3" id="KW-1185">Reference proteome</keyword>
<feature type="domain" description="Zinc finger DNA-directed DNA polymerase family B alpha" evidence="1">
    <location>
        <begin position="1"/>
        <end position="103"/>
    </location>
</feature>
<accession>A0AAV6FZ28</accession>
<dbReference type="Proteomes" id="UP000823561">
    <property type="component" value="Chromosome 16"/>
</dbReference>
<proteinExistence type="predicted"/>
<dbReference type="Gene3D" id="1.10.3200.20">
    <property type="entry name" value="DNA Polymerase alpha, zinc finger"/>
    <property type="match status" value="1"/>
</dbReference>
<dbReference type="PANTHER" id="PTHR45861:SF1">
    <property type="entry name" value="DNA POLYMERASE ALPHA CATALYTIC SUBUNIT"/>
    <property type="match status" value="1"/>
</dbReference>
<dbReference type="GO" id="GO:0006273">
    <property type="term" value="P:lagging strand elongation"/>
    <property type="evidence" value="ECO:0007669"/>
    <property type="project" value="TreeGrafter"/>
</dbReference>
<dbReference type="GO" id="GO:0006272">
    <property type="term" value="P:leading strand elongation"/>
    <property type="evidence" value="ECO:0007669"/>
    <property type="project" value="TreeGrafter"/>
</dbReference>
<dbReference type="GO" id="GO:0003887">
    <property type="term" value="F:DNA-directed DNA polymerase activity"/>
    <property type="evidence" value="ECO:0007669"/>
    <property type="project" value="InterPro"/>
</dbReference>
<reference evidence="2" key="1">
    <citation type="submission" date="2020-10" db="EMBL/GenBank/DDBJ databases">
        <title>Chromosome-scale genome assembly of the Allis shad, Alosa alosa.</title>
        <authorList>
            <person name="Margot Z."/>
            <person name="Christophe K."/>
            <person name="Cabau C."/>
            <person name="Louis A."/>
            <person name="Berthelot C."/>
            <person name="Parey E."/>
            <person name="Roest Crollius H."/>
            <person name="Montfort J."/>
            <person name="Robinson-Rechavi M."/>
            <person name="Bucao C."/>
            <person name="Bouchez O."/>
            <person name="Gislard M."/>
            <person name="Lluch J."/>
            <person name="Milhes M."/>
            <person name="Lampietro C."/>
            <person name="Lopez Roques C."/>
            <person name="Donnadieu C."/>
            <person name="Braasch I."/>
            <person name="Desvignes T."/>
            <person name="Postlethwait J."/>
            <person name="Bobe J."/>
            <person name="Guiguen Y."/>
        </authorList>
    </citation>
    <scope>NUCLEOTIDE SEQUENCE</scope>
    <source>
        <strain evidence="2">M-15738</strain>
        <tissue evidence="2">Blood</tissue>
    </source>
</reference>
<dbReference type="GO" id="GO:0005658">
    <property type="term" value="C:alpha DNA polymerase:primase complex"/>
    <property type="evidence" value="ECO:0007669"/>
    <property type="project" value="TreeGrafter"/>
</dbReference>
<dbReference type="Pfam" id="PF08996">
    <property type="entry name" value="zf-DNA_Pol"/>
    <property type="match status" value="1"/>
</dbReference>
<evidence type="ECO:0000259" key="1">
    <source>
        <dbReference type="Pfam" id="PF08996"/>
    </source>
</evidence>
<protein>
    <recommendedName>
        <fullName evidence="1">Zinc finger DNA-directed DNA polymerase family B alpha domain-containing protein</fullName>
    </recommendedName>
</protein>
<dbReference type="AlphaFoldDB" id="A0AAV6FZ28"/>
<organism evidence="2 3">
    <name type="scientific">Alosa alosa</name>
    <name type="common">allis shad</name>
    <dbReference type="NCBI Taxonomy" id="278164"/>
    <lineage>
        <taxon>Eukaryota</taxon>
        <taxon>Metazoa</taxon>
        <taxon>Chordata</taxon>
        <taxon>Craniata</taxon>
        <taxon>Vertebrata</taxon>
        <taxon>Euteleostomi</taxon>
        <taxon>Actinopterygii</taxon>
        <taxon>Neopterygii</taxon>
        <taxon>Teleostei</taxon>
        <taxon>Clupei</taxon>
        <taxon>Clupeiformes</taxon>
        <taxon>Clupeoidei</taxon>
        <taxon>Clupeidae</taxon>
        <taxon>Alosa</taxon>
    </lineage>
</organism>
<name>A0AAV6FZ28_9TELE</name>
<dbReference type="GO" id="GO:0003682">
    <property type="term" value="F:chromatin binding"/>
    <property type="evidence" value="ECO:0007669"/>
    <property type="project" value="TreeGrafter"/>
</dbReference>
<dbReference type="InterPro" id="IPR038256">
    <property type="entry name" value="Pol_alpha_znc_sf"/>
</dbReference>
<sequence>MSCGQHWCVCATQARGTYRGVCVSSKYTLRPEYSEKALYNQLSFYRFIFDWDYAFNKVLTPEDRAIAKGRWALERQAYKKLKDVVDRALASSSYSEVNLAKLFQAFTALK</sequence>
<dbReference type="GO" id="GO:0003688">
    <property type="term" value="F:DNA replication origin binding"/>
    <property type="evidence" value="ECO:0007669"/>
    <property type="project" value="TreeGrafter"/>
</dbReference>
<dbReference type="PANTHER" id="PTHR45861">
    <property type="entry name" value="DNA POLYMERASE ALPHA CATALYTIC SUBUNIT"/>
    <property type="match status" value="1"/>
</dbReference>
<dbReference type="EMBL" id="JADWDJ010000016">
    <property type="protein sequence ID" value="KAG5268099.1"/>
    <property type="molecule type" value="Genomic_DNA"/>
</dbReference>
<dbReference type="GO" id="GO:0003697">
    <property type="term" value="F:single-stranded DNA binding"/>
    <property type="evidence" value="ECO:0007669"/>
    <property type="project" value="TreeGrafter"/>
</dbReference>
<evidence type="ECO:0000313" key="2">
    <source>
        <dbReference type="EMBL" id="KAG5268099.1"/>
    </source>
</evidence>
<comment type="caution">
    <text evidence="2">The sequence shown here is derived from an EMBL/GenBank/DDBJ whole genome shotgun (WGS) entry which is preliminary data.</text>
</comment>
<evidence type="ECO:0000313" key="3">
    <source>
        <dbReference type="Proteomes" id="UP000823561"/>
    </source>
</evidence>
<gene>
    <name evidence="2" type="ORF">AALO_G00208240</name>
</gene>
<dbReference type="GO" id="GO:1902975">
    <property type="term" value="P:mitotic DNA replication initiation"/>
    <property type="evidence" value="ECO:0007669"/>
    <property type="project" value="TreeGrafter"/>
</dbReference>
<dbReference type="InterPro" id="IPR015088">
    <property type="entry name" value="Znf_DNA-dir_DNA_pol_B_alpha"/>
</dbReference>